<protein>
    <submittedName>
        <fullName evidence="2">Arc family DNA-binding protein</fullName>
    </submittedName>
</protein>
<dbReference type="GO" id="GO:0006355">
    <property type="term" value="P:regulation of DNA-templated transcription"/>
    <property type="evidence" value="ECO:0007669"/>
    <property type="project" value="InterPro"/>
</dbReference>
<dbReference type="Pfam" id="PF03869">
    <property type="entry name" value="Arc"/>
    <property type="match status" value="1"/>
</dbReference>
<dbReference type="RefSeq" id="WP_074136265.1">
    <property type="nucleotide sequence ID" value="NZ_BINB01000278.1"/>
</dbReference>
<proteinExistence type="predicted"/>
<dbReference type="Gene3D" id="1.10.1220.10">
    <property type="entry name" value="Met repressor-like"/>
    <property type="match status" value="1"/>
</dbReference>
<evidence type="ECO:0000313" key="2">
    <source>
        <dbReference type="EMBL" id="HBH2620820.1"/>
    </source>
</evidence>
<keyword evidence="2" id="KW-0238">DNA-binding</keyword>
<evidence type="ECO:0000313" key="3">
    <source>
        <dbReference type="Proteomes" id="UP000879542"/>
    </source>
</evidence>
<dbReference type="AlphaFoldDB" id="A0A9P4D9W0"/>
<reference evidence="2" key="2">
    <citation type="submission" date="2021-06" db="EMBL/GenBank/DDBJ databases">
        <authorList>
            <consortium name="NCBI Pathogen Detection Project"/>
        </authorList>
    </citation>
    <scope>NUCLEOTIDE SEQUENCE</scope>
    <source>
        <strain evidence="2">Clostridioides</strain>
    </source>
</reference>
<reference evidence="2" key="1">
    <citation type="journal article" date="2018" name="Genome Biol.">
        <title>SKESA: strategic k-mer extension for scrupulous assemblies.</title>
        <authorList>
            <person name="Souvorov A."/>
            <person name="Agarwala R."/>
            <person name="Lipman D.J."/>
        </authorList>
    </citation>
    <scope>NUCLEOTIDE SEQUENCE</scope>
    <source>
        <strain evidence="2">Clostridioides</strain>
    </source>
</reference>
<accession>A0A9P4D9W0</accession>
<feature type="domain" description="Arc-like DNA binding" evidence="1">
    <location>
        <begin position="7"/>
        <end position="39"/>
    </location>
</feature>
<dbReference type="Proteomes" id="UP000879542">
    <property type="component" value="Unassembled WGS sequence"/>
</dbReference>
<organism evidence="2 3">
    <name type="scientific">Clostridioides difficile</name>
    <name type="common">Peptoclostridium difficile</name>
    <dbReference type="NCBI Taxonomy" id="1496"/>
    <lineage>
        <taxon>Bacteria</taxon>
        <taxon>Bacillati</taxon>
        <taxon>Bacillota</taxon>
        <taxon>Clostridia</taxon>
        <taxon>Peptostreptococcales</taxon>
        <taxon>Peptostreptococcaceae</taxon>
        <taxon>Clostridioides</taxon>
    </lineage>
</organism>
<name>A0A9P4D9W0_CLODI</name>
<dbReference type="InterPro" id="IPR010985">
    <property type="entry name" value="Ribbon_hlx_hlx"/>
</dbReference>
<dbReference type="InterPro" id="IPR013321">
    <property type="entry name" value="Arc_rbn_hlx_hlx"/>
</dbReference>
<sequence>MTNERVRFTFRLPAPLLEKIKNRASIEGSSMNSLILHILWNYIQEVESEEAKKHE</sequence>
<evidence type="ECO:0000259" key="1">
    <source>
        <dbReference type="Pfam" id="PF03869"/>
    </source>
</evidence>
<dbReference type="EMBL" id="DAEQIJ010000013">
    <property type="protein sequence ID" value="HBH2620820.1"/>
    <property type="molecule type" value="Genomic_DNA"/>
</dbReference>
<comment type="caution">
    <text evidence="2">The sequence shown here is derived from an EMBL/GenBank/DDBJ whole genome shotgun (WGS) entry which is preliminary data.</text>
</comment>
<gene>
    <name evidence="2" type="ORF">KRQ00_002601</name>
</gene>
<dbReference type="InterPro" id="IPR005569">
    <property type="entry name" value="Arc_DNA-bd_dom"/>
</dbReference>
<dbReference type="SUPFAM" id="SSF47598">
    <property type="entry name" value="Ribbon-helix-helix"/>
    <property type="match status" value="1"/>
</dbReference>
<dbReference type="GO" id="GO:0003677">
    <property type="term" value="F:DNA binding"/>
    <property type="evidence" value="ECO:0007669"/>
    <property type="project" value="UniProtKB-KW"/>
</dbReference>